<reference evidence="5 6" key="1">
    <citation type="submission" date="2015-07" db="EMBL/GenBank/DDBJ databases">
        <title>Genome sequence of Ornatilinea apprima DSM 23815.</title>
        <authorList>
            <person name="Hemp J."/>
            <person name="Ward L.M."/>
            <person name="Pace L.A."/>
            <person name="Fischer W.W."/>
        </authorList>
    </citation>
    <scope>NUCLEOTIDE SEQUENCE [LARGE SCALE GENOMIC DNA]</scope>
    <source>
        <strain evidence="5 6">P3M-1</strain>
    </source>
</reference>
<keyword evidence="3" id="KW-0067">ATP-binding</keyword>
<proteinExistence type="predicted"/>
<evidence type="ECO:0000313" key="5">
    <source>
        <dbReference type="EMBL" id="KPL78439.1"/>
    </source>
</evidence>
<name>A0A0P6Y9I7_9CHLR</name>
<dbReference type="EMBL" id="LGCL01000018">
    <property type="protein sequence ID" value="KPL78439.1"/>
    <property type="molecule type" value="Genomic_DNA"/>
</dbReference>
<evidence type="ECO:0000313" key="6">
    <source>
        <dbReference type="Proteomes" id="UP000050417"/>
    </source>
</evidence>
<dbReference type="PANTHER" id="PTHR42711:SF4">
    <property type="entry name" value="ABC TRANSPORTER RELATED"/>
    <property type="match status" value="1"/>
</dbReference>
<dbReference type="InterPro" id="IPR003439">
    <property type="entry name" value="ABC_transporter-like_ATP-bd"/>
</dbReference>
<dbReference type="PANTHER" id="PTHR42711">
    <property type="entry name" value="ABC TRANSPORTER ATP-BINDING PROTEIN"/>
    <property type="match status" value="1"/>
</dbReference>
<dbReference type="Gene3D" id="3.40.50.300">
    <property type="entry name" value="P-loop containing nucleotide triphosphate hydrolases"/>
    <property type="match status" value="1"/>
</dbReference>
<protein>
    <submittedName>
        <fullName evidence="5">ABC transporter</fullName>
    </submittedName>
</protein>
<evidence type="ECO:0000256" key="1">
    <source>
        <dbReference type="ARBA" id="ARBA00022448"/>
    </source>
</evidence>
<dbReference type="SMART" id="SM00382">
    <property type="entry name" value="AAA"/>
    <property type="match status" value="1"/>
</dbReference>
<evidence type="ECO:0000259" key="4">
    <source>
        <dbReference type="PROSITE" id="PS50893"/>
    </source>
</evidence>
<dbReference type="PROSITE" id="PS50893">
    <property type="entry name" value="ABC_TRANSPORTER_2"/>
    <property type="match status" value="1"/>
</dbReference>
<comment type="caution">
    <text evidence="5">The sequence shown here is derived from an EMBL/GenBank/DDBJ whole genome shotgun (WGS) entry which is preliminary data.</text>
</comment>
<dbReference type="InterPro" id="IPR003593">
    <property type="entry name" value="AAA+_ATPase"/>
</dbReference>
<dbReference type="GO" id="GO:0005524">
    <property type="term" value="F:ATP binding"/>
    <property type="evidence" value="ECO:0007669"/>
    <property type="project" value="UniProtKB-KW"/>
</dbReference>
<keyword evidence="2" id="KW-0547">Nucleotide-binding</keyword>
<dbReference type="SUPFAM" id="SSF52540">
    <property type="entry name" value="P-loop containing nucleoside triphosphate hydrolases"/>
    <property type="match status" value="1"/>
</dbReference>
<dbReference type="InterPro" id="IPR027417">
    <property type="entry name" value="P-loop_NTPase"/>
</dbReference>
<keyword evidence="1" id="KW-0813">Transport</keyword>
<sequence length="328" mass="36244">MIEVQNLTKTYRVPVRQAGLKSALGSLFKPTYEEVPAVRGVSFSVQAGEMVGLIGPNGAGKTTTLKMLAGLLYPSGGSARVADFIPWERKPAYLRRISMVLGNKSQLQWDIPPLDTFRVLGEIYSVPRAEQDQVIDELVELLEMQDLLRKPARNLSLGERMKCELVAGLIHRPQVLFLDEPTLGLDVSMQARLRAFVRRYNQLHGCTVMLTSHYMGDVSALCPRVILIHHGVVLYDGALNGLAQRLSPFKLIQFSLAQTSAEALAAVRLPDGAEWQEGADERQCLRVRREYATETIAALLNALPVADLGVEDPPIEAVIDQIYQEGSL</sequence>
<gene>
    <name evidence="5" type="ORF">ADN00_06795</name>
</gene>
<dbReference type="GO" id="GO:0016887">
    <property type="term" value="F:ATP hydrolysis activity"/>
    <property type="evidence" value="ECO:0007669"/>
    <property type="project" value="InterPro"/>
</dbReference>
<dbReference type="PATRIC" id="fig|1134406.4.peg.2272"/>
<accession>A0A0P6Y9I7</accession>
<dbReference type="InterPro" id="IPR050763">
    <property type="entry name" value="ABC_transporter_ATP-binding"/>
</dbReference>
<dbReference type="OrthoDB" id="9804819at2"/>
<evidence type="ECO:0000256" key="3">
    <source>
        <dbReference type="ARBA" id="ARBA00022840"/>
    </source>
</evidence>
<dbReference type="Proteomes" id="UP000050417">
    <property type="component" value="Unassembled WGS sequence"/>
</dbReference>
<dbReference type="AlphaFoldDB" id="A0A0P6Y9I7"/>
<organism evidence="5 6">
    <name type="scientific">Ornatilinea apprima</name>
    <dbReference type="NCBI Taxonomy" id="1134406"/>
    <lineage>
        <taxon>Bacteria</taxon>
        <taxon>Bacillati</taxon>
        <taxon>Chloroflexota</taxon>
        <taxon>Anaerolineae</taxon>
        <taxon>Anaerolineales</taxon>
        <taxon>Anaerolineaceae</taxon>
        <taxon>Ornatilinea</taxon>
    </lineage>
</organism>
<feature type="domain" description="ABC transporter" evidence="4">
    <location>
        <begin position="2"/>
        <end position="255"/>
    </location>
</feature>
<dbReference type="STRING" id="1134406.ADN00_06795"/>
<dbReference type="Pfam" id="PF00005">
    <property type="entry name" value="ABC_tran"/>
    <property type="match status" value="1"/>
</dbReference>
<evidence type="ECO:0000256" key="2">
    <source>
        <dbReference type="ARBA" id="ARBA00022741"/>
    </source>
</evidence>
<keyword evidence="6" id="KW-1185">Reference proteome</keyword>